<dbReference type="InterPro" id="IPR029001">
    <property type="entry name" value="ITPase-like_fam"/>
</dbReference>
<protein>
    <recommendedName>
        <fullName evidence="9">inosine/xanthosine triphosphatase</fullName>
        <ecNumber evidence="9">3.6.1.73</ecNumber>
    </recommendedName>
</protein>
<dbReference type="OrthoDB" id="300709at2759"/>
<evidence type="ECO:0000259" key="13">
    <source>
        <dbReference type="Pfam" id="PF01931"/>
    </source>
</evidence>
<comment type="cofactor">
    <cofactor evidence="1">
        <name>Mn(2+)</name>
        <dbReference type="ChEBI" id="CHEBI:29035"/>
    </cofactor>
</comment>
<evidence type="ECO:0000256" key="12">
    <source>
        <dbReference type="SAM" id="Phobius"/>
    </source>
</evidence>
<evidence type="ECO:0000256" key="1">
    <source>
        <dbReference type="ARBA" id="ARBA00001936"/>
    </source>
</evidence>
<dbReference type="Pfam" id="PF01931">
    <property type="entry name" value="NTPase_I-T"/>
    <property type="match status" value="1"/>
</dbReference>
<evidence type="ECO:0000256" key="2">
    <source>
        <dbReference type="ARBA" id="ARBA00001946"/>
    </source>
</evidence>
<comment type="catalytic activity">
    <reaction evidence="11">
        <text>XTP + H2O = XDP + phosphate + H(+)</text>
        <dbReference type="Rhea" id="RHEA:28406"/>
        <dbReference type="ChEBI" id="CHEBI:15377"/>
        <dbReference type="ChEBI" id="CHEBI:15378"/>
        <dbReference type="ChEBI" id="CHEBI:43474"/>
        <dbReference type="ChEBI" id="CHEBI:59884"/>
        <dbReference type="ChEBI" id="CHEBI:61314"/>
        <dbReference type="EC" id="3.6.1.73"/>
    </reaction>
</comment>
<dbReference type="GO" id="GO:0000166">
    <property type="term" value="F:nucleotide binding"/>
    <property type="evidence" value="ECO:0007669"/>
    <property type="project" value="UniProtKB-KW"/>
</dbReference>
<feature type="domain" description="Non-canonical purine NTP phosphatase/PRRC1" evidence="13">
    <location>
        <begin position="215"/>
        <end position="415"/>
    </location>
</feature>
<feature type="transmembrane region" description="Helical" evidence="12">
    <location>
        <begin position="45"/>
        <end position="69"/>
    </location>
</feature>
<dbReference type="SUPFAM" id="SSF52972">
    <property type="entry name" value="ITPase-like"/>
    <property type="match status" value="1"/>
</dbReference>
<reference evidence="15" key="1">
    <citation type="journal article" date="2015" name="PLoS Genet.">
        <title>Genome Sequence and Transcriptome Analyses of Chrysochromulina tobin: Metabolic Tools for Enhanced Algal Fitness in the Prominent Order Prymnesiales (Haptophyceae).</title>
        <authorList>
            <person name="Hovde B.T."/>
            <person name="Deodato C.R."/>
            <person name="Hunsperger H.M."/>
            <person name="Ryken S.A."/>
            <person name="Yost W."/>
            <person name="Jha R.K."/>
            <person name="Patterson J."/>
            <person name="Monnat R.J. Jr."/>
            <person name="Barlow S.B."/>
            <person name="Starkenburg S.R."/>
            <person name="Cattolico R.A."/>
        </authorList>
    </citation>
    <scope>NUCLEOTIDE SEQUENCE</scope>
    <source>
        <strain evidence="15">CCMP291</strain>
    </source>
</reference>
<evidence type="ECO:0000256" key="5">
    <source>
        <dbReference type="ARBA" id="ARBA00022801"/>
    </source>
</evidence>
<evidence type="ECO:0000256" key="8">
    <source>
        <dbReference type="ARBA" id="ARBA00023211"/>
    </source>
</evidence>
<dbReference type="Gene3D" id="3.90.950.10">
    <property type="match status" value="1"/>
</dbReference>
<organism evidence="14 15">
    <name type="scientific">Chrysochromulina tobinii</name>
    <dbReference type="NCBI Taxonomy" id="1460289"/>
    <lineage>
        <taxon>Eukaryota</taxon>
        <taxon>Haptista</taxon>
        <taxon>Haptophyta</taxon>
        <taxon>Prymnesiophyceae</taxon>
        <taxon>Prymnesiales</taxon>
        <taxon>Chrysochromulinaceae</taxon>
        <taxon>Chrysochromulina</taxon>
    </lineage>
</organism>
<keyword evidence="7" id="KW-0546">Nucleotide metabolism</keyword>
<keyword evidence="4" id="KW-0547">Nucleotide-binding</keyword>
<evidence type="ECO:0000256" key="3">
    <source>
        <dbReference type="ARBA" id="ARBA00022723"/>
    </source>
</evidence>
<comment type="cofactor">
    <cofactor evidence="2">
        <name>Mg(2+)</name>
        <dbReference type="ChEBI" id="CHEBI:18420"/>
    </cofactor>
</comment>
<keyword evidence="12" id="KW-0812">Transmembrane</keyword>
<evidence type="ECO:0000256" key="11">
    <source>
        <dbReference type="ARBA" id="ARBA00048781"/>
    </source>
</evidence>
<feature type="transmembrane region" description="Helical" evidence="12">
    <location>
        <begin position="18"/>
        <end position="39"/>
    </location>
</feature>
<keyword evidence="3" id="KW-0479">Metal-binding</keyword>
<keyword evidence="6" id="KW-0460">Magnesium</keyword>
<dbReference type="EMBL" id="JWZX01002475">
    <property type="protein sequence ID" value="KOO29016.1"/>
    <property type="molecule type" value="Genomic_DNA"/>
</dbReference>
<evidence type="ECO:0000256" key="6">
    <source>
        <dbReference type="ARBA" id="ARBA00022842"/>
    </source>
</evidence>
<dbReference type="EC" id="3.6.1.73" evidence="9"/>
<dbReference type="PANTHER" id="PTHR34699:SF2">
    <property type="entry name" value="NON-CANONICAL PURINE NTP PHOSPHATASE_PRRC1 DOMAIN-CONTAINING PROTEIN"/>
    <property type="match status" value="1"/>
</dbReference>
<dbReference type="InterPro" id="IPR050299">
    <property type="entry name" value="YjjX_NTPase"/>
</dbReference>
<gene>
    <name evidence="14" type="ORF">Ctob_013793</name>
</gene>
<keyword evidence="12" id="KW-1133">Transmembrane helix</keyword>
<evidence type="ECO:0000256" key="9">
    <source>
        <dbReference type="ARBA" id="ARBA00038901"/>
    </source>
</evidence>
<dbReference type="AlphaFoldDB" id="A0A0M0JR04"/>
<evidence type="ECO:0000313" key="14">
    <source>
        <dbReference type="EMBL" id="KOO29016.1"/>
    </source>
</evidence>
<comment type="caution">
    <text evidence="14">The sequence shown here is derived from an EMBL/GenBank/DDBJ whole genome shotgun (WGS) entry which is preliminary data.</text>
</comment>
<keyword evidence="12" id="KW-0472">Membrane</keyword>
<evidence type="ECO:0000256" key="10">
    <source>
        <dbReference type="ARBA" id="ARBA00048174"/>
    </source>
</evidence>
<dbReference type="GO" id="GO:0103023">
    <property type="term" value="F:ITPase activity"/>
    <property type="evidence" value="ECO:0007669"/>
    <property type="project" value="UniProtKB-EC"/>
</dbReference>
<evidence type="ECO:0000256" key="4">
    <source>
        <dbReference type="ARBA" id="ARBA00022741"/>
    </source>
</evidence>
<keyword evidence="8" id="KW-0464">Manganese</keyword>
<feature type="transmembrane region" description="Helical" evidence="12">
    <location>
        <begin position="81"/>
        <end position="109"/>
    </location>
</feature>
<dbReference type="GO" id="GO:0006772">
    <property type="term" value="P:thiamine metabolic process"/>
    <property type="evidence" value="ECO:0007669"/>
    <property type="project" value="TreeGrafter"/>
</dbReference>
<keyword evidence="15" id="KW-1185">Reference proteome</keyword>
<evidence type="ECO:0000256" key="7">
    <source>
        <dbReference type="ARBA" id="ARBA00023080"/>
    </source>
</evidence>
<evidence type="ECO:0000313" key="15">
    <source>
        <dbReference type="Proteomes" id="UP000037460"/>
    </source>
</evidence>
<name>A0A0M0JR04_9EUKA</name>
<dbReference type="PANTHER" id="PTHR34699">
    <property type="match status" value="1"/>
</dbReference>
<proteinExistence type="predicted"/>
<comment type="catalytic activity">
    <reaction evidence="10">
        <text>ITP + H2O = IDP + phosphate + H(+)</text>
        <dbReference type="Rhea" id="RHEA:28330"/>
        <dbReference type="ChEBI" id="CHEBI:15377"/>
        <dbReference type="ChEBI" id="CHEBI:15378"/>
        <dbReference type="ChEBI" id="CHEBI:43474"/>
        <dbReference type="ChEBI" id="CHEBI:58280"/>
        <dbReference type="ChEBI" id="CHEBI:61402"/>
        <dbReference type="EC" id="3.6.1.73"/>
    </reaction>
</comment>
<dbReference type="GO" id="GO:0046872">
    <property type="term" value="F:metal ion binding"/>
    <property type="evidence" value="ECO:0007669"/>
    <property type="project" value="UniProtKB-KW"/>
</dbReference>
<dbReference type="InterPro" id="IPR026533">
    <property type="entry name" value="NTPase/PRRC1"/>
</dbReference>
<dbReference type="Proteomes" id="UP000037460">
    <property type="component" value="Unassembled WGS sequence"/>
</dbReference>
<dbReference type="GO" id="GO:0009117">
    <property type="term" value="P:nucleotide metabolic process"/>
    <property type="evidence" value="ECO:0007669"/>
    <property type="project" value="UniProtKB-KW"/>
</dbReference>
<keyword evidence="5" id="KW-0378">Hydrolase</keyword>
<sequence length="428" mass="43402">MTASSTAIALVRIGTVPFIAYTALFASVSLDLVSVPLAFSATVRLALVCHAGIILAFIGGLQQAAVVAMEVARESSTSESVAAISSSGGSALVAASIAIAICACAAALGAATRGATALEPLGLSVAYGCQLSIESFVLPCALRRIVLADARRVPMLIASLSLTACAVDASVEPPVLAACAAAMAALVTALHSLASMEASSAPAAERPLFGAVAVGTTNPCKLSAVRAALARYPEVAAARGTGTGAETERGWSAHKVASGVSEQPMSLEETARGARNRAAAAHAAAVEMHAGARVPRAGGSATTSAAAADGPVLALGIESGLFALEYDGRRRYYDVCVVSAYDGARHHLGLSCAFEIPQPILRHVLEEGMDLSQACNVSAITTDPKIGEHGGLIGLLSSSRITREEYTVQALNTALFFAAAAARPWYAD</sequence>
<accession>A0A0M0JR04</accession>